<dbReference type="CDD" id="cd02094">
    <property type="entry name" value="P-type_ATPase_Cu-like"/>
    <property type="match status" value="1"/>
</dbReference>
<evidence type="ECO:0000256" key="5">
    <source>
        <dbReference type="ARBA" id="ARBA00022723"/>
    </source>
</evidence>
<dbReference type="EC" id="7.2.2.8" evidence="3"/>
<dbReference type="Proteomes" id="UP001206548">
    <property type="component" value="Unassembled WGS sequence"/>
</dbReference>
<keyword evidence="14" id="KW-1003">Cell membrane</keyword>
<feature type="transmembrane region" description="Helical" evidence="14">
    <location>
        <begin position="195"/>
        <end position="214"/>
    </location>
</feature>
<dbReference type="SFLD" id="SFLDS00003">
    <property type="entry name" value="Haloacid_Dehalogenase"/>
    <property type="match status" value="1"/>
</dbReference>
<organism evidence="16 17">
    <name type="scientific">Streptococcus sciuri</name>
    <dbReference type="NCBI Taxonomy" id="2973939"/>
    <lineage>
        <taxon>Bacteria</taxon>
        <taxon>Bacillati</taxon>
        <taxon>Bacillota</taxon>
        <taxon>Bacilli</taxon>
        <taxon>Lactobacillales</taxon>
        <taxon>Streptococcaceae</taxon>
        <taxon>Streptococcus</taxon>
    </lineage>
</organism>
<evidence type="ECO:0000256" key="12">
    <source>
        <dbReference type="ARBA" id="ARBA00023136"/>
    </source>
</evidence>
<keyword evidence="9" id="KW-1278">Translocase</keyword>
<dbReference type="Pfam" id="PF00702">
    <property type="entry name" value="Hydrolase"/>
    <property type="match status" value="1"/>
</dbReference>
<dbReference type="PANTHER" id="PTHR43520:SF8">
    <property type="entry name" value="P-TYPE CU(+) TRANSPORTER"/>
    <property type="match status" value="1"/>
</dbReference>
<dbReference type="InterPro" id="IPR018303">
    <property type="entry name" value="ATPase_P-typ_P_site"/>
</dbReference>
<dbReference type="SUPFAM" id="SSF56784">
    <property type="entry name" value="HAD-like"/>
    <property type="match status" value="1"/>
</dbReference>
<dbReference type="NCBIfam" id="TIGR01511">
    <property type="entry name" value="ATPase-IB1_Cu"/>
    <property type="match status" value="1"/>
</dbReference>
<comment type="similarity">
    <text evidence="2 14">Belongs to the cation transport ATPase (P-type) (TC 3.A.3) family. Type IB subfamily.</text>
</comment>
<dbReference type="PANTHER" id="PTHR43520">
    <property type="entry name" value="ATP7, ISOFORM B"/>
    <property type="match status" value="1"/>
</dbReference>
<sequence>MAEKKDVFLIEGMTCASCALTIEKTVKKLSKVENAVVNLATEKMTVDYEGEETAEAIKKVVSDAGYAATLFEPMINNTQVKRQSEAISNVWRQFILSVIFALPLCYIAMGSMLGFWLPSLLSPHHAPMHFAIAQLLLTLPVMYFERRFYNNGLRSLFKGHPNMDSLVAIATLAAFLYSLYSLYHIGFGYTQYVHNLYFESVAVILTLITLGKYFELLSKGRTSDTINKLLTLSAKKAMVIRHGREQSVSIDQVVVGDTVLIRPGEKIPVDGVVISGDSAVDESMLTGEAIPVEKAVNSHVYSASINGQGVLKVCAEKVGDETLLSHIIKLIEDAQQTKAPIAKIADRVSGVFVPIVIVIALVTGVFWYFVMNESFVFSFQVAIAILVIACPCALGLATPTAIMVGTGCAAENGILFKRGDILENAHHVDTVVFDKTGTITQGKPIVVSITTFGVSEDELLSQVASIEKLSEHPLGQAIVEKTFEKGLSLYSVDSFKSLTGLGLQAEVSGHTLYVGNAKLMVAKKIDVSLAYDVVRSVAELGQTPIYVGQNSRLIGIITLADQIKADSEETIKTLHNLGVNVVMLTGDNSQTAKAIAKQVGIEQVISDVLPDQKAKAILELQAKGHRVAMVGDGINDAPALASSDVGIAIGSGTDIAIETADIILMKPELADVVKSLTISRLTIKIIKENLFWAFIYNVLSIPVAMGVLYLFGGPLLNPMLAGVAMGCSSVSVILNALRLKVMRL</sequence>
<dbReference type="InterPro" id="IPR036412">
    <property type="entry name" value="HAD-like_sf"/>
</dbReference>
<evidence type="ECO:0000256" key="8">
    <source>
        <dbReference type="ARBA" id="ARBA00022840"/>
    </source>
</evidence>
<dbReference type="EMBL" id="JANUXX010000007">
    <property type="protein sequence ID" value="MCS4488639.1"/>
    <property type="molecule type" value="Genomic_DNA"/>
</dbReference>
<dbReference type="NCBIfam" id="TIGR01525">
    <property type="entry name" value="ATPase-IB_hvy"/>
    <property type="match status" value="1"/>
</dbReference>
<dbReference type="SUPFAM" id="SSF81665">
    <property type="entry name" value="Calcium ATPase, transmembrane domain M"/>
    <property type="match status" value="1"/>
</dbReference>
<protein>
    <recommendedName>
        <fullName evidence="3">P-type Cu(+) transporter</fullName>
        <ecNumber evidence="3">7.2.2.8</ecNumber>
    </recommendedName>
</protein>
<dbReference type="PROSITE" id="PS01047">
    <property type="entry name" value="HMA_1"/>
    <property type="match status" value="1"/>
</dbReference>
<dbReference type="InterPro" id="IPR023299">
    <property type="entry name" value="ATPase_P-typ_cyto_dom_N"/>
</dbReference>
<evidence type="ECO:0000256" key="11">
    <source>
        <dbReference type="ARBA" id="ARBA00023008"/>
    </source>
</evidence>
<feature type="transmembrane region" description="Helical" evidence="14">
    <location>
        <begin position="718"/>
        <end position="737"/>
    </location>
</feature>
<evidence type="ECO:0000313" key="17">
    <source>
        <dbReference type="Proteomes" id="UP001206548"/>
    </source>
</evidence>
<evidence type="ECO:0000256" key="14">
    <source>
        <dbReference type="RuleBase" id="RU362081"/>
    </source>
</evidence>
<keyword evidence="17" id="KW-1185">Reference proteome</keyword>
<dbReference type="RefSeq" id="WP_259139020.1">
    <property type="nucleotide sequence ID" value="NZ_JANUXX010000007.1"/>
</dbReference>
<dbReference type="NCBIfam" id="TIGR01494">
    <property type="entry name" value="ATPase_P-type"/>
    <property type="match status" value="1"/>
</dbReference>
<name>A0ABT2F896_9STRE</name>
<dbReference type="InterPro" id="IPR027256">
    <property type="entry name" value="P-typ_ATPase_IB"/>
</dbReference>
<comment type="catalytic activity">
    <reaction evidence="13">
        <text>Cu(+)(in) + ATP + H2O = Cu(+)(out) + ADP + phosphate + H(+)</text>
        <dbReference type="Rhea" id="RHEA:25792"/>
        <dbReference type="ChEBI" id="CHEBI:15377"/>
        <dbReference type="ChEBI" id="CHEBI:15378"/>
        <dbReference type="ChEBI" id="CHEBI:30616"/>
        <dbReference type="ChEBI" id="CHEBI:43474"/>
        <dbReference type="ChEBI" id="CHEBI:49552"/>
        <dbReference type="ChEBI" id="CHEBI:456216"/>
        <dbReference type="EC" id="7.2.2.8"/>
    </reaction>
</comment>
<evidence type="ECO:0000256" key="2">
    <source>
        <dbReference type="ARBA" id="ARBA00006024"/>
    </source>
</evidence>
<comment type="caution">
    <text evidence="16">The sequence shown here is derived from an EMBL/GenBank/DDBJ whole genome shotgun (WGS) entry which is preliminary data.</text>
</comment>
<dbReference type="CDD" id="cd00371">
    <property type="entry name" value="HMA"/>
    <property type="match status" value="1"/>
</dbReference>
<evidence type="ECO:0000256" key="4">
    <source>
        <dbReference type="ARBA" id="ARBA00022692"/>
    </source>
</evidence>
<keyword evidence="4 14" id="KW-0812">Transmembrane</keyword>
<keyword evidence="10 14" id="KW-1133">Transmembrane helix</keyword>
<evidence type="ECO:0000256" key="10">
    <source>
        <dbReference type="ARBA" id="ARBA00022989"/>
    </source>
</evidence>
<dbReference type="InterPro" id="IPR001757">
    <property type="entry name" value="P_typ_ATPase"/>
</dbReference>
<dbReference type="InterPro" id="IPR006121">
    <property type="entry name" value="HMA_dom"/>
</dbReference>
<feature type="transmembrane region" description="Helical" evidence="14">
    <location>
        <begin position="348"/>
        <end position="369"/>
    </location>
</feature>
<feature type="transmembrane region" description="Helical" evidence="14">
    <location>
        <begin position="690"/>
        <end position="712"/>
    </location>
</feature>
<dbReference type="Pfam" id="PF00403">
    <property type="entry name" value="HMA"/>
    <property type="match status" value="1"/>
</dbReference>
<dbReference type="Gene3D" id="3.40.50.1000">
    <property type="entry name" value="HAD superfamily/HAD-like"/>
    <property type="match status" value="1"/>
</dbReference>
<feature type="domain" description="HMA" evidence="15">
    <location>
        <begin position="4"/>
        <end position="69"/>
    </location>
</feature>
<dbReference type="InterPro" id="IPR059000">
    <property type="entry name" value="ATPase_P-type_domA"/>
</dbReference>
<evidence type="ECO:0000256" key="1">
    <source>
        <dbReference type="ARBA" id="ARBA00004127"/>
    </source>
</evidence>
<comment type="subcellular location">
    <subcellularLocation>
        <location evidence="14">Cell membrane</location>
    </subcellularLocation>
    <subcellularLocation>
        <location evidence="1">Endomembrane system</location>
        <topology evidence="1">Multi-pass membrane protein</topology>
    </subcellularLocation>
</comment>
<keyword evidence="8 14" id="KW-0067">ATP-binding</keyword>
<dbReference type="PROSITE" id="PS00154">
    <property type="entry name" value="ATPASE_E1_E2"/>
    <property type="match status" value="1"/>
</dbReference>
<dbReference type="InterPro" id="IPR036163">
    <property type="entry name" value="HMA_dom_sf"/>
</dbReference>
<keyword evidence="11" id="KW-0186">Copper</keyword>
<dbReference type="InterPro" id="IPR017969">
    <property type="entry name" value="Heavy-metal-associated_CS"/>
</dbReference>
<keyword evidence="6 14" id="KW-0547">Nucleotide-binding</keyword>
<evidence type="ECO:0000256" key="9">
    <source>
        <dbReference type="ARBA" id="ARBA00022967"/>
    </source>
</evidence>
<evidence type="ECO:0000313" key="16">
    <source>
        <dbReference type="EMBL" id="MCS4488639.1"/>
    </source>
</evidence>
<dbReference type="Pfam" id="PF00122">
    <property type="entry name" value="E1-E2_ATPase"/>
    <property type="match status" value="1"/>
</dbReference>
<accession>A0ABT2F896</accession>
<feature type="transmembrane region" description="Helical" evidence="14">
    <location>
        <begin position="94"/>
        <end position="116"/>
    </location>
</feature>
<dbReference type="SFLD" id="SFLDF00027">
    <property type="entry name" value="p-type_atpase"/>
    <property type="match status" value="1"/>
</dbReference>
<feature type="transmembrane region" description="Helical" evidence="14">
    <location>
        <begin position="375"/>
        <end position="397"/>
    </location>
</feature>
<dbReference type="PRINTS" id="PR00119">
    <property type="entry name" value="CATATPASE"/>
</dbReference>
<evidence type="ECO:0000256" key="7">
    <source>
        <dbReference type="ARBA" id="ARBA00022796"/>
    </source>
</evidence>
<keyword evidence="5 14" id="KW-0479">Metal-binding</keyword>
<dbReference type="InterPro" id="IPR044492">
    <property type="entry name" value="P_typ_ATPase_HD_dom"/>
</dbReference>
<keyword evidence="7" id="KW-0406">Ion transport</keyword>
<dbReference type="PRINTS" id="PR00943">
    <property type="entry name" value="CUATPASE"/>
</dbReference>
<dbReference type="PROSITE" id="PS50846">
    <property type="entry name" value="HMA_2"/>
    <property type="match status" value="1"/>
</dbReference>
<keyword evidence="12 14" id="KW-0472">Membrane</keyword>
<feature type="transmembrane region" description="Helical" evidence="14">
    <location>
        <begin position="128"/>
        <end position="144"/>
    </location>
</feature>
<dbReference type="Gene3D" id="3.40.1110.10">
    <property type="entry name" value="Calcium-transporting ATPase, cytoplasmic domain N"/>
    <property type="match status" value="1"/>
</dbReference>
<keyword evidence="7" id="KW-0813">Transport</keyword>
<dbReference type="SFLD" id="SFLDG00002">
    <property type="entry name" value="C1.7:_P-type_atpase_like"/>
    <property type="match status" value="1"/>
</dbReference>
<dbReference type="SUPFAM" id="SSF81653">
    <property type="entry name" value="Calcium ATPase, transduction domain A"/>
    <property type="match status" value="1"/>
</dbReference>
<proteinExistence type="inferred from homology"/>
<dbReference type="Gene3D" id="2.70.150.10">
    <property type="entry name" value="Calcium-transporting ATPase, cytoplasmic transduction domain A"/>
    <property type="match status" value="1"/>
</dbReference>
<evidence type="ECO:0000256" key="13">
    <source>
        <dbReference type="ARBA" id="ARBA00049289"/>
    </source>
</evidence>
<dbReference type="InterPro" id="IPR023298">
    <property type="entry name" value="ATPase_P-typ_TM_dom_sf"/>
</dbReference>
<dbReference type="InterPro" id="IPR008250">
    <property type="entry name" value="ATPase_P-typ_transduc_dom_A_sf"/>
</dbReference>
<reference evidence="16 17" key="1">
    <citation type="journal article" date="2023" name="Int. J. Syst. Evol. Microbiol.">
        <title>Streptococcus sciuri sp. nov., Staphylococcus marylandisciuri sp. nov. and Staphylococcus americanisciuri sp. nov., isolated from faeces of eastern grey squirrel (Sciurus carolinensis).</title>
        <authorList>
            <person name="Volokhov D.V."/>
            <person name="Zagorodnyaya T.A."/>
            <person name="Furtak V.A."/>
            <person name="Nattanmai G."/>
            <person name="Randall L."/>
            <person name="Jose S."/>
            <person name="Gao Y."/>
            <person name="Eisenberg T."/>
            <person name="Delmonte P."/>
            <person name="Blom J."/>
            <person name="Mitchell K.K."/>
        </authorList>
    </citation>
    <scope>NUCLEOTIDE SEQUENCE [LARGE SCALE GENOMIC DNA]</scope>
    <source>
        <strain evidence="16 17">SQ9-PEA</strain>
    </source>
</reference>
<evidence type="ECO:0000259" key="15">
    <source>
        <dbReference type="PROSITE" id="PS50846"/>
    </source>
</evidence>
<keyword evidence="7" id="KW-0187">Copper transport</keyword>
<gene>
    <name evidence="16" type="ORF">NXS10_06685</name>
</gene>
<dbReference type="Gene3D" id="3.30.70.100">
    <property type="match status" value="1"/>
</dbReference>
<evidence type="ECO:0000256" key="3">
    <source>
        <dbReference type="ARBA" id="ARBA00012517"/>
    </source>
</evidence>
<dbReference type="InterPro" id="IPR023214">
    <property type="entry name" value="HAD_sf"/>
</dbReference>
<feature type="transmembrane region" description="Helical" evidence="14">
    <location>
        <begin position="165"/>
        <end position="183"/>
    </location>
</feature>
<dbReference type="SUPFAM" id="SSF55008">
    <property type="entry name" value="HMA, heavy metal-associated domain"/>
    <property type="match status" value="1"/>
</dbReference>
<evidence type="ECO:0000256" key="6">
    <source>
        <dbReference type="ARBA" id="ARBA00022741"/>
    </source>
</evidence>